<dbReference type="InterPro" id="IPR003171">
    <property type="entry name" value="Mehydrof_redctse-like"/>
</dbReference>
<evidence type="ECO:0000256" key="5">
    <source>
        <dbReference type="ARBA" id="ARBA00022630"/>
    </source>
</evidence>
<keyword evidence="7 12" id="KW-0560">Oxidoreductase</keyword>
<dbReference type="InterPro" id="IPR004620">
    <property type="entry name" value="MTHF_reductase_bac"/>
</dbReference>
<dbReference type="PANTHER" id="PTHR45754:SF3">
    <property type="entry name" value="METHYLENETETRAHYDROFOLATE REDUCTASE (NADPH)"/>
    <property type="match status" value="1"/>
</dbReference>
<dbReference type="EMBL" id="AP026800">
    <property type="protein sequence ID" value="BDR54721.1"/>
    <property type="molecule type" value="Genomic_DNA"/>
</dbReference>
<evidence type="ECO:0000256" key="3">
    <source>
        <dbReference type="ARBA" id="ARBA00006743"/>
    </source>
</evidence>
<evidence type="ECO:0000313" key="13">
    <source>
        <dbReference type="EMBL" id="BDR54721.1"/>
    </source>
</evidence>
<evidence type="ECO:0000256" key="6">
    <source>
        <dbReference type="ARBA" id="ARBA00022827"/>
    </source>
</evidence>
<evidence type="ECO:0000256" key="1">
    <source>
        <dbReference type="ARBA" id="ARBA00001974"/>
    </source>
</evidence>
<gene>
    <name evidence="13" type="primary">metF</name>
    <name evidence="13" type="ORF">KIMH_08320</name>
</gene>
<evidence type="ECO:0000256" key="11">
    <source>
        <dbReference type="ARBA" id="ARBA00048628"/>
    </source>
</evidence>
<dbReference type="InterPro" id="IPR029041">
    <property type="entry name" value="FAD-linked_oxidoreductase-like"/>
</dbReference>
<comment type="similarity">
    <text evidence="3 12">Belongs to the methylenetetrahydrofolate reductase family.</text>
</comment>
<comment type="catalytic activity">
    <reaction evidence="11">
        <text>(6S)-5-methyl-5,6,7,8-tetrahydrofolate + NAD(+) = (6R)-5,10-methylene-5,6,7,8-tetrahydrofolate + NADH + H(+)</text>
        <dbReference type="Rhea" id="RHEA:19821"/>
        <dbReference type="ChEBI" id="CHEBI:15378"/>
        <dbReference type="ChEBI" id="CHEBI:15636"/>
        <dbReference type="ChEBI" id="CHEBI:18608"/>
        <dbReference type="ChEBI" id="CHEBI:57540"/>
        <dbReference type="ChEBI" id="CHEBI:57945"/>
        <dbReference type="EC" id="1.5.1.54"/>
    </reaction>
    <physiologicalReaction direction="right-to-left" evidence="11">
        <dbReference type="Rhea" id="RHEA:19823"/>
    </physiologicalReaction>
</comment>
<accession>A0ABM8BCT7</accession>
<evidence type="ECO:0000256" key="2">
    <source>
        <dbReference type="ARBA" id="ARBA00004777"/>
    </source>
</evidence>
<keyword evidence="5 12" id="KW-0285">Flavoprotein</keyword>
<dbReference type="EC" id="1.5.1.54" evidence="12"/>
<reference evidence="13 14" key="1">
    <citation type="journal article" date="2023" name="Microbiol. Spectr.">
        <title>Symbiosis of Carpenter Bees with Uncharacterized Lactic Acid Bacteria Showing NAD Auxotrophy.</title>
        <authorList>
            <person name="Kawasaki S."/>
            <person name="Ozawa K."/>
            <person name="Mori T."/>
            <person name="Yamamoto A."/>
            <person name="Ito M."/>
            <person name="Ohkuma M."/>
            <person name="Sakamoto M."/>
            <person name="Matsutani M."/>
        </authorList>
    </citation>
    <scope>NUCLEOTIDE SEQUENCE [LARGE SCALE GENOMIC DNA]</scope>
    <source>
        <strain evidence="13 14">KimH</strain>
    </source>
</reference>
<proteinExistence type="inferred from homology"/>
<comment type="pathway">
    <text evidence="2 12">One-carbon metabolism; tetrahydrofolate interconversion.</text>
</comment>
<dbReference type="CDD" id="cd00537">
    <property type="entry name" value="MTHFR"/>
    <property type="match status" value="1"/>
</dbReference>
<keyword evidence="4" id="KW-0028">Amino-acid biosynthesis</keyword>
<keyword evidence="6 12" id="KW-0274">FAD</keyword>
<keyword evidence="9" id="KW-0486">Methionine biosynthesis</keyword>
<dbReference type="PANTHER" id="PTHR45754">
    <property type="entry name" value="METHYLENETETRAHYDROFOLATE REDUCTASE"/>
    <property type="match status" value="1"/>
</dbReference>
<evidence type="ECO:0000313" key="14">
    <source>
        <dbReference type="Proteomes" id="UP001321748"/>
    </source>
</evidence>
<dbReference type="Gene3D" id="3.20.20.220">
    <property type="match status" value="1"/>
</dbReference>
<comment type="cofactor">
    <cofactor evidence="1 12">
        <name>FAD</name>
        <dbReference type="ChEBI" id="CHEBI:57692"/>
    </cofactor>
</comment>
<sequence length="290" mass="32065">MGLHEPIFSLEVFPPRRNASVCSIYDTLDGLEGVKPDFISVTYGTGKHADRTATARICATIGQEYGLAAVAHLTAQYMTREMVDEALDMFEEAGVQAVLPLRGDCVEGREPVGVFTYARDLIDYVHASKPRMKIVAACYPETHPEASSPEADIAHLKEKVDAGAEHLISQLFYSNEDFMRFLDRARAAGISVPIEAGIMPVTRASQVRHMSQTCGSRIPAQVVRMLDKWEDNPQALSEAGIAYASEQICDLLAQGVDGIHLYSMNHPVVTRRIWRNVEPLFVEIPNSTLF</sequence>
<evidence type="ECO:0000256" key="7">
    <source>
        <dbReference type="ARBA" id="ARBA00023002"/>
    </source>
</evidence>
<comment type="pathway">
    <text evidence="10">Amino-acid biosynthesis; L-methionine biosynthesis via de novo pathway.</text>
</comment>
<dbReference type="Pfam" id="PF02219">
    <property type="entry name" value="MTHFR"/>
    <property type="match status" value="1"/>
</dbReference>
<evidence type="ECO:0000256" key="9">
    <source>
        <dbReference type="ARBA" id="ARBA00023167"/>
    </source>
</evidence>
<name>A0ABM8BCT7_9BIFI</name>
<evidence type="ECO:0000256" key="8">
    <source>
        <dbReference type="ARBA" id="ARBA00023027"/>
    </source>
</evidence>
<organism evidence="13 14">
    <name type="scientific">Bombiscardovia apis</name>
    <dbReference type="NCBI Taxonomy" id="2932182"/>
    <lineage>
        <taxon>Bacteria</taxon>
        <taxon>Bacillati</taxon>
        <taxon>Actinomycetota</taxon>
        <taxon>Actinomycetes</taxon>
        <taxon>Bifidobacteriales</taxon>
        <taxon>Bifidobacteriaceae</taxon>
        <taxon>Bombiscardovia</taxon>
    </lineage>
</organism>
<evidence type="ECO:0000256" key="12">
    <source>
        <dbReference type="RuleBase" id="RU003862"/>
    </source>
</evidence>
<keyword evidence="14" id="KW-1185">Reference proteome</keyword>
<keyword evidence="8" id="KW-0520">NAD</keyword>
<evidence type="ECO:0000256" key="10">
    <source>
        <dbReference type="ARBA" id="ARBA00034478"/>
    </source>
</evidence>
<dbReference type="NCBIfam" id="TIGR00676">
    <property type="entry name" value="fadh2"/>
    <property type="match status" value="1"/>
</dbReference>
<evidence type="ECO:0000256" key="4">
    <source>
        <dbReference type="ARBA" id="ARBA00022605"/>
    </source>
</evidence>
<protein>
    <recommendedName>
        <fullName evidence="12">Methylenetetrahydrofolate reductase</fullName>
        <ecNumber evidence="12">1.5.1.54</ecNumber>
    </recommendedName>
</protein>
<dbReference type="SUPFAM" id="SSF51730">
    <property type="entry name" value="FAD-linked oxidoreductase"/>
    <property type="match status" value="1"/>
</dbReference>
<dbReference type="Proteomes" id="UP001321748">
    <property type="component" value="Chromosome"/>
</dbReference>